<dbReference type="EMBL" id="CP047045">
    <property type="protein sequence ID" value="QGZ95250.1"/>
    <property type="molecule type" value="Genomic_DNA"/>
</dbReference>
<keyword evidence="2" id="KW-1185">Reference proteome</keyword>
<organism evidence="1 2">
    <name type="scientific">Terricaulis silvestris</name>
    <dbReference type="NCBI Taxonomy" id="2686094"/>
    <lineage>
        <taxon>Bacteria</taxon>
        <taxon>Pseudomonadati</taxon>
        <taxon>Pseudomonadota</taxon>
        <taxon>Alphaproteobacteria</taxon>
        <taxon>Caulobacterales</taxon>
        <taxon>Caulobacteraceae</taxon>
        <taxon>Terricaulis</taxon>
    </lineage>
</organism>
<name>A0A6I6MJC1_9CAUL</name>
<evidence type="ECO:0000313" key="2">
    <source>
        <dbReference type="Proteomes" id="UP000431269"/>
    </source>
</evidence>
<dbReference type="Proteomes" id="UP000431269">
    <property type="component" value="Chromosome"/>
</dbReference>
<dbReference type="KEGG" id="tsv:DSM104635_02095"/>
<gene>
    <name evidence="1" type="ORF">DSM104635_02095</name>
</gene>
<protein>
    <submittedName>
        <fullName evidence="1">Uncharacterized protein</fullName>
    </submittedName>
</protein>
<reference evidence="2" key="1">
    <citation type="submission" date="2019-12" db="EMBL/GenBank/DDBJ databases">
        <title>Complete genome of Terracaulis silvestris 0127_4.</title>
        <authorList>
            <person name="Vieira S."/>
            <person name="Riedel T."/>
            <person name="Sproer C."/>
            <person name="Pascual J."/>
            <person name="Boedeker C."/>
            <person name="Overmann J."/>
        </authorList>
    </citation>
    <scope>NUCLEOTIDE SEQUENCE [LARGE SCALE GENOMIC DNA]</scope>
    <source>
        <strain evidence="2">0127_4</strain>
    </source>
</reference>
<accession>A0A6I6MJC1</accession>
<proteinExistence type="predicted"/>
<sequence>MQETREDGGVSGLPFARGAIFRCLDDYLVHLEAHGAIDLPWWREISPGVYERVVRMTGAEREVATREELMQRFGFEC</sequence>
<dbReference type="AlphaFoldDB" id="A0A6I6MJC1"/>
<evidence type="ECO:0000313" key="1">
    <source>
        <dbReference type="EMBL" id="QGZ95250.1"/>
    </source>
</evidence>